<evidence type="ECO:0000256" key="1">
    <source>
        <dbReference type="SAM" id="MobiDB-lite"/>
    </source>
</evidence>
<dbReference type="Proteomes" id="UP001438953">
    <property type="component" value="Unassembled WGS sequence"/>
</dbReference>
<feature type="compositionally biased region" description="Polar residues" evidence="1">
    <location>
        <begin position="1"/>
        <end position="13"/>
    </location>
</feature>
<keyword evidence="3" id="KW-1185">Reference proteome</keyword>
<gene>
    <name evidence="2" type="ORF">VSX56_19350</name>
</gene>
<evidence type="ECO:0000313" key="2">
    <source>
        <dbReference type="EMBL" id="MER5173915.1"/>
    </source>
</evidence>
<sequence>MPKVKNTGSSDLTLPSGHVLPAGKETELPQPVLDLIDNRNVLGGRIRSGAIVLAAETKPASATPSTTSEKKG</sequence>
<organism evidence="2 3">
    <name type="scientific">Thioclava kandeliae</name>
    <dbReference type="NCBI Taxonomy" id="3070818"/>
    <lineage>
        <taxon>Bacteria</taxon>
        <taxon>Pseudomonadati</taxon>
        <taxon>Pseudomonadota</taxon>
        <taxon>Alphaproteobacteria</taxon>
        <taxon>Rhodobacterales</taxon>
        <taxon>Paracoccaceae</taxon>
        <taxon>Thioclava</taxon>
    </lineage>
</organism>
<dbReference type="EMBL" id="JAYWLC010000036">
    <property type="protein sequence ID" value="MER5173915.1"/>
    <property type="molecule type" value="Genomic_DNA"/>
</dbReference>
<evidence type="ECO:0000313" key="3">
    <source>
        <dbReference type="Proteomes" id="UP001438953"/>
    </source>
</evidence>
<proteinExistence type="predicted"/>
<accession>A0ABV1SMF4</accession>
<name>A0ABV1SMF4_9RHOB</name>
<comment type="caution">
    <text evidence="2">The sequence shown here is derived from an EMBL/GenBank/DDBJ whole genome shotgun (WGS) entry which is preliminary data.</text>
</comment>
<feature type="region of interest" description="Disordered" evidence="1">
    <location>
        <begin position="1"/>
        <end position="27"/>
    </location>
</feature>
<protein>
    <submittedName>
        <fullName evidence="2">Uncharacterized protein</fullName>
    </submittedName>
</protein>
<reference evidence="2 3" key="1">
    <citation type="submission" date="2024-06" db="EMBL/GenBank/DDBJ databases">
        <title>Thioclava kandeliae sp. nov. from a rhizosphere soil sample of Kandelia candel in a mangrove.</title>
        <authorList>
            <person name="Mu T."/>
        </authorList>
    </citation>
    <scope>NUCLEOTIDE SEQUENCE [LARGE SCALE GENOMIC DNA]</scope>
    <source>
        <strain evidence="2 3">CPCC 100088</strain>
    </source>
</reference>
<dbReference type="RefSeq" id="WP_350939212.1">
    <property type="nucleotide sequence ID" value="NZ_JAYWLC010000036.1"/>
</dbReference>